<feature type="transmembrane region" description="Helical" evidence="15">
    <location>
        <begin position="90"/>
        <end position="112"/>
    </location>
</feature>
<evidence type="ECO:0000256" key="3">
    <source>
        <dbReference type="ARBA" id="ARBA00022692"/>
    </source>
</evidence>
<feature type="transmembrane region" description="Helical" evidence="15">
    <location>
        <begin position="490"/>
        <end position="512"/>
    </location>
</feature>
<keyword evidence="1 15" id="KW-0813">Transport</keyword>
<dbReference type="Proteomes" id="UP000095280">
    <property type="component" value="Unplaced"/>
</dbReference>
<dbReference type="InterPro" id="IPR006202">
    <property type="entry name" value="Neur_chan_lig-bd"/>
</dbReference>
<evidence type="ECO:0000256" key="12">
    <source>
        <dbReference type="ARBA" id="ARBA00023257"/>
    </source>
</evidence>
<dbReference type="AlphaFoldDB" id="A0A1I8IYR8"/>
<evidence type="ECO:0000259" key="16">
    <source>
        <dbReference type="Pfam" id="PF02931"/>
    </source>
</evidence>
<dbReference type="InterPro" id="IPR018000">
    <property type="entry name" value="Neurotransmitter_ion_chnl_CS"/>
</dbReference>
<evidence type="ECO:0000256" key="1">
    <source>
        <dbReference type="ARBA" id="ARBA00022448"/>
    </source>
</evidence>
<dbReference type="WBParaSite" id="maker-uti_cns_0020929-snap-gene-0.1-mRNA-1">
    <property type="protein sequence ID" value="maker-uti_cns_0020929-snap-gene-0.1-mRNA-1"/>
    <property type="gene ID" value="maker-uti_cns_0020929-snap-gene-0.1"/>
</dbReference>
<comment type="subcellular location">
    <subcellularLocation>
        <location evidence="14">Postsynaptic cell membrane</location>
        <topology evidence="14">Multi-pass membrane protein</topology>
    </subcellularLocation>
</comment>
<dbReference type="InterPro" id="IPR038050">
    <property type="entry name" value="Neuro_actylchol_rec"/>
</dbReference>
<keyword evidence="6" id="KW-0770">Synapse</keyword>
<keyword evidence="5 15" id="KW-1133">Transmembrane helix</keyword>
<dbReference type="InterPro" id="IPR006028">
    <property type="entry name" value="GABAA/Glycine_rcpt"/>
</dbReference>
<feature type="domain" description="Neurotransmitter-gated ion-channel transmembrane" evidence="17">
    <location>
        <begin position="97"/>
        <end position="180"/>
    </location>
</feature>
<comment type="similarity">
    <text evidence="15">Belongs to the ligand-gated ion channel (TC 1.A.9) family.</text>
</comment>
<dbReference type="GO" id="GO:0045211">
    <property type="term" value="C:postsynaptic membrane"/>
    <property type="evidence" value="ECO:0007669"/>
    <property type="project" value="UniProtKB-SubCell"/>
</dbReference>
<keyword evidence="13 15" id="KW-0407">Ion channel</keyword>
<evidence type="ECO:0000256" key="15">
    <source>
        <dbReference type="RuleBase" id="RU000687"/>
    </source>
</evidence>
<dbReference type="InterPro" id="IPR036734">
    <property type="entry name" value="Neur_chan_lig-bd_sf"/>
</dbReference>
<keyword evidence="8 15" id="KW-0472">Membrane</keyword>
<evidence type="ECO:0000256" key="11">
    <source>
        <dbReference type="ARBA" id="ARBA00023214"/>
    </source>
</evidence>
<evidence type="ECO:0000313" key="19">
    <source>
        <dbReference type="WBParaSite" id="maker-uti_cns_0020929-snap-gene-0.1-mRNA-1"/>
    </source>
</evidence>
<dbReference type="CDD" id="cd19049">
    <property type="entry name" value="LGIC_TM_anion"/>
    <property type="match status" value="2"/>
</dbReference>
<proteinExistence type="inferred from homology"/>
<evidence type="ECO:0000256" key="2">
    <source>
        <dbReference type="ARBA" id="ARBA00022475"/>
    </source>
</evidence>
<dbReference type="PRINTS" id="PR00253">
    <property type="entry name" value="GABAARECEPTR"/>
</dbReference>
<dbReference type="PROSITE" id="PS00236">
    <property type="entry name" value="NEUROTR_ION_CHANNEL"/>
    <property type="match status" value="2"/>
</dbReference>
<feature type="domain" description="Neurotransmitter-gated ion-channel ligand-binding" evidence="16">
    <location>
        <begin position="2"/>
        <end position="88"/>
    </location>
</feature>
<evidence type="ECO:0000256" key="13">
    <source>
        <dbReference type="ARBA" id="ARBA00023303"/>
    </source>
</evidence>
<dbReference type="GO" id="GO:0005230">
    <property type="term" value="F:extracellular ligand-gated monoatomic ion channel activity"/>
    <property type="evidence" value="ECO:0007669"/>
    <property type="project" value="InterPro"/>
</dbReference>
<evidence type="ECO:0000256" key="4">
    <source>
        <dbReference type="ARBA" id="ARBA00022729"/>
    </source>
</evidence>
<keyword evidence="3 15" id="KW-0812">Transmembrane</keyword>
<dbReference type="SUPFAM" id="SSF90112">
    <property type="entry name" value="Neurotransmitter-gated ion-channel transmembrane pore"/>
    <property type="match status" value="2"/>
</dbReference>
<evidence type="ECO:0000259" key="17">
    <source>
        <dbReference type="Pfam" id="PF02932"/>
    </source>
</evidence>
<keyword evidence="2" id="KW-1003">Cell membrane</keyword>
<sequence>KLKVRLWCMMDLRDFPLDCQTCRIEMGAYGSSVNEVRFHWFTTNVTLEEDAMQIPEFSEPSISVKNCTKSFSVTGEFACLRANIRMRRSFGFYLMNTYAPFTLMVCISWAGFWIDARATPARVTISFLTVLAVVTQNAGAQMTGMPRVSYAKAIDLFMMASLMFVIAALLEFAAASFLARQRDKPGLDGGRIGTMLFNSGSLQHPLVCLAIILALPIGSPCSAMLYTAGVNHTEMTKNITETLNRLLDNYDKNLRPDFDAQPVTVRINMNNRSVGPISEKSMIFSFDCYFRQEWMDARLTFPTHHNFSHLQLNEKMLRDIWKPDTYFVNGMGSYLHNITSPNVLFRINSTGHILYSMRLTIKANCPMNLLKFPMDTQVCPLVVSSHGYTEADVVYEWSKGDESIQLNKDLLLSQFDLRSESAVLCLGLCDKLYLPCSLLVVLSWVGFWINREATSDRIALSITTVLTMTFLGMDNRQDLPRVSYGTALDWYVGMCFAQILATIIEFASVHYFTKHGSGETHVTLETDGAPENGGLRYGQATPRMQRPQPPQLPDLRAAAQVADRPPSHDSCPYAFLNCIKGSSKYKELKLMRSTKTVNS</sequence>
<evidence type="ECO:0000313" key="18">
    <source>
        <dbReference type="Proteomes" id="UP000095280"/>
    </source>
</evidence>
<keyword evidence="4" id="KW-0732">Signal</keyword>
<protein>
    <submittedName>
        <fullName evidence="19">Gamma-aminobutyric acid receptor subunit alpha-6</fullName>
    </submittedName>
</protein>
<dbReference type="Gene3D" id="2.70.170.10">
    <property type="entry name" value="Neurotransmitter-gated ion-channel ligand-binding domain"/>
    <property type="match status" value="2"/>
</dbReference>
<keyword evidence="7 15" id="KW-0406">Ion transport</keyword>
<dbReference type="InterPro" id="IPR006201">
    <property type="entry name" value="Neur_channel"/>
</dbReference>
<accession>A0A1I8IYR8</accession>
<evidence type="ECO:0000256" key="14">
    <source>
        <dbReference type="ARBA" id="ARBA00034104"/>
    </source>
</evidence>
<dbReference type="InterPro" id="IPR006029">
    <property type="entry name" value="Neurotrans-gated_channel_TM"/>
</dbReference>
<keyword evidence="10" id="KW-0325">Glycoprotein</keyword>
<feature type="domain" description="Neurotransmitter-gated ion-channel ligand-binding" evidence="16">
    <location>
        <begin position="241"/>
        <end position="423"/>
    </location>
</feature>
<keyword evidence="12" id="KW-0628">Postsynaptic cell membrane</keyword>
<feature type="transmembrane region" description="Helical" evidence="15">
    <location>
        <begin position="156"/>
        <end position="179"/>
    </location>
</feature>
<dbReference type="Pfam" id="PF02931">
    <property type="entry name" value="Neur_chan_LBD"/>
    <property type="match status" value="2"/>
</dbReference>
<evidence type="ECO:0000256" key="5">
    <source>
        <dbReference type="ARBA" id="ARBA00022989"/>
    </source>
</evidence>
<evidence type="ECO:0000256" key="7">
    <source>
        <dbReference type="ARBA" id="ARBA00023065"/>
    </source>
</evidence>
<dbReference type="GO" id="GO:0004888">
    <property type="term" value="F:transmembrane signaling receptor activity"/>
    <property type="evidence" value="ECO:0007669"/>
    <property type="project" value="InterPro"/>
</dbReference>
<keyword evidence="11" id="KW-0868">Chloride</keyword>
<evidence type="ECO:0000256" key="9">
    <source>
        <dbReference type="ARBA" id="ARBA00023157"/>
    </source>
</evidence>
<evidence type="ECO:0000256" key="8">
    <source>
        <dbReference type="ARBA" id="ARBA00023136"/>
    </source>
</evidence>
<dbReference type="PANTHER" id="PTHR18945">
    <property type="entry name" value="NEUROTRANSMITTER GATED ION CHANNEL"/>
    <property type="match status" value="1"/>
</dbReference>
<evidence type="ECO:0000256" key="10">
    <source>
        <dbReference type="ARBA" id="ARBA00023180"/>
    </source>
</evidence>
<dbReference type="SUPFAM" id="SSF63712">
    <property type="entry name" value="Nicotinic receptor ligand binding domain-like"/>
    <property type="match status" value="2"/>
</dbReference>
<organism evidence="18 19">
    <name type="scientific">Macrostomum lignano</name>
    <dbReference type="NCBI Taxonomy" id="282301"/>
    <lineage>
        <taxon>Eukaryota</taxon>
        <taxon>Metazoa</taxon>
        <taxon>Spiralia</taxon>
        <taxon>Lophotrochozoa</taxon>
        <taxon>Platyhelminthes</taxon>
        <taxon>Rhabditophora</taxon>
        <taxon>Macrostomorpha</taxon>
        <taxon>Macrostomida</taxon>
        <taxon>Macrostomidae</taxon>
        <taxon>Macrostomum</taxon>
    </lineage>
</organism>
<feature type="domain" description="Neurotransmitter-gated ion-channel transmembrane" evidence="17">
    <location>
        <begin position="432"/>
        <end position="522"/>
    </location>
</feature>
<keyword evidence="18" id="KW-1185">Reference proteome</keyword>
<dbReference type="Gene3D" id="1.20.58.390">
    <property type="entry name" value="Neurotransmitter-gated ion-channel transmembrane domain"/>
    <property type="match status" value="2"/>
</dbReference>
<feature type="transmembrane region" description="Helical" evidence="15">
    <location>
        <begin position="204"/>
        <end position="228"/>
    </location>
</feature>
<dbReference type="InterPro" id="IPR036719">
    <property type="entry name" value="Neuro-gated_channel_TM_sf"/>
</dbReference>
<reference evidence="19" key="1">
    <citation type="submission" date="2016-11" db="UniProtKB">
        <authorList>
            <consortium name="WormBaseParasite"/>
        </authorList>
    </citation>
    <scope>IDENTIFICATION</scope>
</reference>
<dbReference type="FunFam" id="2.70.170.10:FF:000003">
    <property type="entry name" value="Putative gamma-aminobutyric acid receptor subunit gamma-2"/>
    <property type="match status" value="1"/>
</dbReference>
<name>A0A1I8IYR8_9PLAT</name>
<keyword evidence="9" id="KW-1015">Disulfide bond</keyword>
<feature type="transmembrane region" description="Helical" evidence="15">
    <location>
        <begin position="118"/>
        <end position="135"/>
    </location>
</feature>
<dbReference type="PRINTS" id="PR00252">
    <property type="entry name" value="NRIONCHANNEL"/>
</dbReference>
<evidence type="ECO:0000256" key="6">
    <source>
        <dbReference type="ARBA" id="ARBA00023018"/>
    </source>
</evidence>
<dbReference type="Pfam" id="PF02932">
    <property type="entry name" value="Neur_chan_memb"/>
    <property type="match status" value="2"/>
</dbReference>